<gene>
    <name evidence="1" type="ORF">FisN_UnNu105</name>
</gene>
<comment type="caution">
    <text evidence="1">The sequence shown here is derived from an EMBL/GenBank/DDBJ whole genome shotgun (WGS) entry which is preliminary data.</text>
</comment>
<accession>A0A1Z5KPU0</accession>
<sequence>MAAKKSTSNVYFNPGYKDEENVQEIQFKWELEGVKYEIHIKRLTKIEFTPFMRHCTQLPYYVKQAIGGEESEKTEKKIEKNVHAIISANAFSKFYFSMDGKQWKQNIQVEAQELHQQVL</sequence>
<evidence type="ECO:0000313" key="1">
    <source>
        <dbReference type="EMBL" id="GAX28330.1"/>
    </source>
</evidence>
<evidence type="ECO:0000313" key="2">
    <source>
        <dbReference type="Proteomes" id="UP000198406"/>
    </source>
</evidence>
<name>A0A1Z5KPU0_FISSO</name>
<organism evidence="1 2">
    <name type="scientific">Fistulifera solaris</name>
    <name type="common">Oleaginous diatom</name>
    <dbReference type="NCBI Taxonomy" id="1519565"/>
    <lineage>
        <taxon>Eukaryota</taxon>
        <taxon>Sar</taxon>
        <taxon>Stramenopiles</taxon>
        <taxon>Ochrophyta</taxon>
        <taxon>Bacillariophyta</taxon>
        <taxon>Bacillariophyceae</taxon>
        <taxon>Bacillariophycidae</taxon>
        <taxon>Naviculales</taxon>
        <taxon>Naviculaceae</taxon>
        <taxon>Fistulifera</taxon>
    </lineage>
</organism>
<dbReference type="Proteomes" id="UP000198406">
    <property type="component" value="Unassembled WGS sequence"/>
</dbReference>
<keyword evidence="2" id="KW-1185">Reference proteome</keyword>
<dbReference type="InParanoid" id="A0A1Z5KPU0"/>
<protein>
    <submittedName>
        <fullName evidence="1">Uncharacterized protein</fullName>
    </submittedName>
</protein>
<proteinExistence type="predicted"/>
<dbReference type="EMBL" id="BDSP01000272">
    <property type="protein sequence ID" value="GAX28330.1"/>
    <property type="molecule type" value="Genomic_DNA"/>
</dbReference>
<reference evidence="1 2" key="1">
    <citation type="journal article" date="2015" name="Plant Cell">
        <title>Oil accumulation by the oleaginous diatom Fistulifera solaris as revealed by the genome and transcriptome.</title>
        <authorList>
            <person name="Tanaka T."/>
            <person name="Maeda Y."/>
            <person name="Veluchamy A."/>
            <person name="Tanaka M."/>
            <person name="Abida H."/>
            <person name="Marechal E."/>
            <person name="Bowler C."/>
            <person name="Muto M."/>
            <person name="Sunaga Y."/>
            <person name="Tanaka M."/>
            <person name="Yoshino T."/>
            <person name="Taniguchi T."/>
            <person name="Fukuda Y."/>
            <person name="Nemoto M."/>
            <person name="Matsumoto M."/>
            <person name="Wong P.S."/>
            <person name="Aburatani S."/>
            <person name="Fujibuchi W."/>
        </authorList>
    </citation>
    <scope>NUCLEOTIDE SEQUENCE [LARGE SCALE GENOMIC DNA]</scope>
    <source>
        <strain evidence="1 2">JPCC DA0580</strain>
    </source>
</reference>
<dbReference type="AlphaFoldDB" id="A0A1Z5KPU0"/>